<keyword evidence="2" id="KW-1185">Reference proteome</keyword>
<organism evidence="1 2">
    <name type="scientific">Paramuricea clavata</name>
    <name type="common">Red gorgonian</name>
    <name type="synonym">Violescent sea-whip</name>
    <dbReference type="NCBI Taxonomy" id="317549"/>
    <lineage>
        <taxon>Eukaryota</taxon>
        <taxon>Metazoa</taxon>
        <taxon>Cnidaria</taxon>
        <taxon>Anthozoa</taxon>
        <taxon>Octocorallia</taxon>
        <taxon>Malacalcyonacea</taxon>
        <taxon>Plexauridae</taxon>
        <taxon>Paramuricea</taxon>
    </lineage>
</organism>
<gene>
    <name evidence="1" type="ORF">PACLA_8A002133</name>
</gene>
<name>A0A6S7JD17_PARCT</name>
<accession>A0A6S7JD17</accession>
<comment type="caution">
    <text evidence="1">The sequence shown here is derived from an EMBL/GenBank/DDBJ whole genome shotgun (WGS) entry which is preliminary data.</text>
</comment>
<dbReference type="AlphaFoldDB" id="A0A6S7JD17"/>
<reference evidence="1" key="1">
    <citation type="submission" date="2020-04" db="EMBL/GenBank/DDBJ databases">
        <authorList>
            <person name="Alioto T."/>
            <person name="Alioto T."/>
            <person name="Gomez Garrido J."/>
        </authorList>
    </citation>
    <scope>NUCLEOTIDE SEQUENCE</scope>
    <source>
        <strain evidence="1">A484AB</strain>
    </source>
</reference>
<dbReference type="EMBL" id="CACRXK020015705">
    <property type="protein sequence ID" value="CAB4028767.1"/>
    <property type="molecule type" value="Genomic_DNA"/>
</dbReference>
<evidence type="ECO:0000313" key="1">
    <source>
        <dbReference type="EMBL" id="CAB4028767.1"/>
    </source>
</evidence>
<dbReference type="Proteomes" id="UP001152795">
    <property type="component" value="Unassembled WGS sequence"/>
</dbReference>
<evidence type="ECO:0000313" key="2">
    <source>
        <dbReference type="Proteomes" id="UP001152795"/>
    </source>
</evidence>
<sequence>MVERLLKFWSLLFIVCRMLDIGCDFYYIYCSKDLNSVQDAILAMICMCGSMFNWVFLGRLFNALGKVLQPSDIGKINVLKVLLPQLNFFVLEGVVNVLQAGIVSYNMLQEAAGISWIMGSHGVAVVVLLCSAFAF</sequence>
<protein>
    <submittedName>
        <fullName evidence="1">Uncharacterized protein</fullName>
    </submittedName>
</protein>
<proteinExistence type="predicted"/>